<feature type="binding site" evidence="1">
    <location>
        <position position="398"/>
    </location>
    <ligand>
        <name>Mg(2+)</name>
        <dbReference type="ChEBI" id="CHEBI:18420"/>
    </ligand>
</feature>
<dbReference type="GO" id="GO:0016151">
    <property type="term" value="F:nickel cation binding"/>
    <property type="evidence" value="ECO:0007669"/>
    <property type="project" value="InterPro"/>
</dbReference>
<comment type="caution">
    <text evidence="2">The sequence shown here is derived from an EMBL/GenBank/DDBJ whole genome shotgun (WGS) entry which is preliminary data.</text>
</comment>
<dbReference type="InterPro" id="IPR029014">
    <property type="entry name" value="NiFe-Hase_large"/>
</dbReference>
<comment type="cofactor">
    <cofactor evidence="1">
        <name>Fe cation</name>
        <dbReference type="ChEBI" id="CHEBI:24875"/>
    </cofactor>
</comment>
<dbReference type="PANTHER" id="PTHR43600">
    <property type="entry name" value="COENZYME F420 HYDROGENASE, SUBUNIT ALPHA"/>
    <property type="match status" value="1"/>
</dbReference>
<evidence type="ECO:0000256" key="1">
    <source>
        <dbReference type="PIRSR" id="PIRSR601501-1"/>
    </source>
</evidence>
<keyword evidence="1" id="KW-0408">Iron</keyword>
<feature type="binding site" evidence="1">
    <location>
        <position position="444"/>
    </location>
    <ligand>
        <name>Ni(2+)</name>
        <dbReference type="ChEBI" id="CHEBI:49786"/>
    </ligand>
</feature>
<feature type="binding site" evidence="1">
    <location>
        <position position="447"/>
    </location>
    <ligand>
        <name>Fe cation</name>
        <dbReference type="ChEBI" id="CHEBI:24875"/>
    </ligand>
</feature>
<accession>A0A2N3G7P9</accession>
<keyword evidence="1" id="KW-0533">Nickel</keyword>
<feature type="binding site" evidence="1">
    <location>
        <position position="450"/>
    </location>
    <ligand>
        <name>Mg(2+)</name>
        <dbReference type="ChEBI" id="CHEBI:18420"/>
    </ligand>
</feature>
<proteinExistence type="predicted"/>
<comment type="cofactor">
    <cofactor evidence="1">
        <name>Ni(2+)</name>
        <dbReference type="ChEBI" id="CHEBI:49786"/>
    </cofactor>
</comment>
<dbReference type="Proteomes" id="UP000233654">
    <property type="component" value="Unassembled WGS sequence"/>
</dbReference>
<name>A0A2N3G7P9_9ACTN</name>
<dbReference type="AlphaFoldDB" id="A0A2N3G7P9"/>
<reference evidence="2 3" key="1">
    <citation type="journal article" date="2017" name="ISME J.">
        <title>Potential for microbial H2 and metal transformations associated with novel bacteria and archaea in deep terrestrial subsurface sediments.</title>
        <authorList>
            <person name="Hernsdorf A.W."/>
            <person name="Amano Y."/>
            <person name="Miyakawa K."/>
            <person name="Ise K."/>
            <person name="Suzuki Y."/>
            <person name="Anantharaman K."/>
            <person name="Probst A."/>
            <person name="Burstein D."/>
            <person name="Thomas B.C."/>
            <person name="Banfield J.F."/>
        </authorList>
    </citation>
    <scope>NUCLEOTIDE SEQUENCE [LARGE SCALE GENOMIC DNA]</scope>
    <source>
        <strain evidence="2">HGW-Actinobacteria-3</strain>
    </source>
</reference>
<evidence type="ECO:0000313" key="3">
    <source>
        <dbReference type="Proteomes" id="UP000233654"/>
    </source>
</evidence>
<feature type="binding site" evidence="1">
    <location>
        <position position="73"/>
    </location>
    <ligand>
        <name>Fe cation</name>
        <dbReference type="ChEBI" id="CHEBI:24875"/>
    </ligand>
</feature>
<dbReference type="Gene3D" id="1.10.645.10">
    <property type="entry name" value="Cytochrome-c3 Hydrogenase, chain B"/>
    <property type="match status" value="1"/>
</dbReference>
<dbReference type="InterPro" id="IPR001501">
    <property type="entry name" value="Ni-dep_hyd_lsu"/>
</dbReference>
<protein>
    <submittedName>
        <fullName evidence="2">Uncharacterized protein</fullName>
    </submittedName>
</protein>
<keyword evidence="1" id="KW-0460">Magnesium</keyword>
<feature type="binding site" evidence="1">
    <location>
        <position position="51"/>
    </location>
    <ligand>
        <name>Mg(2+)</name>
        <dbReference type="ChEBI" id="CHEBI:18420"/>
    </ligand>
</feature>
<organism evidence="2 3">
    <name type="scientific">Candidatus Anoxymicrobium japonicum</name>
    <dbReference type="NCBI Taxonomy" id="2013648"/>
    <lineage>
        <taxon>Bacteria</taxon>
        <taxon>Bacillati</taxon>
        <taxon>Actinomycetota</taxon>
        <taxon>Candidatus Geothermincolia</taxon>
        <taxon>Candidatus Geothermincolales</taxon>
        <taxon>Candidatus Anoxymicrobiaceae</taxon>
        <taxon>Candidatus Anoxymicrobium</taxon>
    </lineage>
</organism>
<dbReference type="PANTHER" id="PTHR43600:SF1">
    <property type="entry name" value="COENZYME F420 HYDROGENASE SUBUNIT ALPHA"/>
    <property type="match status" value="1"/>
</dbReference>
<dbReference type="SUPFAM" id="SSF56762">
    <property type="entry name" value="HydB/Nqo4-like"/>
    <property type="match status" value="1"/>
</dbReference>
<evidence type="ECO:0000313" key="2">
    <source>
        <dbReference type="EMBL" id="PKQ28652.1"/>
    </source>
</evidence>
<dbReference type="EMBL" id="PHEX01000009">
    <property type="protein sequence ID" value="PKQ28652.1"/>
    <property type="molecule type" value="Genomic_DNA"/>
</dbReference>
<gene>
    <name evidence="2" type="ORF">CVT63_01695</name>
</gene>
<dbReference type="Pfam" id="PF00374">
    <property type="entry name" value="NiFeSe_Hases"/>
    <property type="match status" value="1"/>
</dbReference>
<sequence>MTDRKESALGEKIRLYPVTRIQGRADIEILFTPQQVVAEARFRALETRGIERMVVGKPALRVPQILARTCGACGPFHQLASAMAIESACGVEVPEDATSHRETLCWLFLAATQIKTMIFQILPDFALPMSDAAVKNITGIYMVDQESVSRLSSVLVSIDKALEELSRNRFHPGAIVVGGVSGLPDQAAVDRALELLDGCADNLHESMRLAEMLTRRESKMVKSDVSLEGFYMTTTDAGRPAILGNEITCAPFAGGEESTMEFKEFLASIEERPVPWFYLKPLAVTGFEPCMVGSLARVNVGFGPDTPVAELECDRVLEQWGHPLDREHFLLAALALEAIWGWEKAKNLLAEGAADAREACAGARLSASNGFAVLDSPGGVLAHAVSLGSDGAVSSYKIMSPLQFNGILMNSYLSRVAGETVMGIEVSDAAASRLARAVRSFNPCVPCGTH</sequence>
<feature type="binding site" evidence="1">
    <location>
        <position position="70"/>
    </location>
    <ligand>
        <name>Ni(2+)</name>
        <dbReference type="ChEBI" id="CHEBI:49786"/>
    </ligand>
</feature>
<keyword evidence="1" id="KW-0479">Metal-binding</keyword>
<feature type="binding site" evidence="1">
    <location>
        <position position="73"/>
    </location>
    <ligand>
        <name>Ni(2+)</name>
        <dbReference type="ChEBI" id="CHEBI:49786"/>
    </ligand>
</feature>